<feature type="region of interest" description="Disordered" evidence="1">
    <location>
        <begin position="86"/>
        <end position="116"/>
    </location>
</feature>
<reference evidence="2 3" key="1">
    <citation type="journal article" date="2019" name="Commun. Biol.">
        <title>The bagworm genome reveals a unique fibroin gene that provides high tensile strength.</title>
        <authorList>
            <person name="Kono N."/>
            <person name="Nakamura H."/>
            <person name="Ohtoshi R."/>
            <person name="Tomita M."/>
            <person name="Numata K."/>
            <person name="Arakawa K."/>
        </authorList>
    </citation>
    <scope>NUCLEOTIDE SEQUENCE [LARGE SCALE GENOMIC DNA]</scope>
</reference>
<feature type="region of interest" description="Disordered" evidence="1">
    <location>
        <begin position="23"/>
        <end position="57"/>
    </location>
</feature>
<accession>A0A4C1XSB9</accession>
<comment type="caution">
    <text evidence="2">The sequence shown here is derived from an EMBL/GenBank/DDBJ whole genome shotgun (WGS) entry which is preliminary data.</text>
</comment>
<dbReference type="Proteomes" id="UP000299102">
    <property type="component" value="Unassembled WGS sequence"/>
</dbReference>
<evidence type="ECO:0000313" key="3">
    <source>
        <dbReference type="Proteomes" id="UP000299102"/>
    </source>
</evidence>
<evidence type="ECO:0000313" key="2">
    <source>
        <dbReference type="EMBL" id="GBP66388.1"/>
    </source>
</evidence>
<organism evidence="2 3">
    <name type="scientific">Eumeta variegata</name>
    <name type="common">Bagworm moth</name>
    <name type="synonym">Eumeta japonica</name>
    <dbReference type="NCBI Taxonomy" id="151549"/>
    <lineage>
        <taxon>Eukaryota</taxon>
        <taxon>Metazoa</taxon>
        <taxon>Ecdysozoa</taxon>
        <taxon>Arthropoda</taxon>
        <taxon>Hexapoda</taxon>
        <taxon>Insecta</taxon>
        <taxon>Pterygota</taxon>
        <taxon>Neoptera</taxon>
        <taxon>Endopterygota</taxon>
        <taxon>Lepidoptera</taxon>
        <taxon>Glossata</taxon>
        <taxon>Ditrysia</taxon>
        <taxon>Tineoidea</taxon>
        <taxon>Psychidae</taxon>
        <taxon>Oiketicinae</taxon>
        <taxon>Eumeta</taxon>
    </lineage>
</organism>
<dbReference type="AlphaFoldDB" id="A0A4C1XSB9"/>
<gene>
    <name evidence="2" type="ORF">EVAR_88498_1</name>
</gene>
<name>A0A4C1XSB9_EUMVA</name>
<protein>
    <submittedName>
        <fullName evidence="2">Uncharacterized protein</fullName>
    </submittedName>
</protein>
<proteinExistence type="predicted"/>
<dbReference type="EMBL" id="BGZK01000955">
    <property type="protein sequence ID" value="GBP66388.1"/>
    <property type="molecule type" value="Genomic_DNA"/>
</dbReference>
<evidence type="ECO:0000256" key="1">
    <source>
        <dbReference type="SAM" id="MobiDB-lite"/>
    </source>
</evidence>
<keyword evidence="3" id="KW-1185">Reference proteome</keyword>
<sequence>MSRVNERWVSYLRLRTSSFRRRIRARPASPLTAHSRADEGSARLADGGGRPSYAATPSEMPYIRIPYVDVEEKSGTKDNIMFAPAFPQSDDELNHMSPSSVDVNAGRSRTLDIIPN</sequence>